<comment type="function">
    <text evidence="7">Ligates lysine onto the cytidine present at position 34 of the AUA codon-specific tRNA(Ile) that contains the anticodon CAU, in an ATP-dependent manner. Cytidine is converted to lysidine, thus changing the amino acid specificity of the tRNA from methionine to isoleucine.</text>
</comment>
<dbReference type="HAMAP" id="MF_01161">
    <property type="entry name" value="tRNA_Ile_lys_synt"/>
    <property type="match status" value="1"/>
</dbReference>
<keyword evidence="1 7" id="KW-0963">Cytoplasm</keyword>
<comment type="domain">
    <text evidence="7">The N-terminal region contains the highly conserved SGGXDS motif, predicted to be a P-loop motif involved in ATP binding.</text>
</comment>
<dbReference type="InterPro" id="IPR014729">
    <property type="entry name" value="Rossmann-like_a/b/a_fold"/>
</dbReference>
<dbReference type="RefSeq" id="WP_143891322.1">
    <property type="nucleotide sequence ID" value="NZ_VJNB01000013.1"/>
</dbReference>
<dbReference type="GO" id="GO:0032267">
    <property type="term" value="F:tRNA(Ile)-lysidine synthase activity"/>
    <property type="evidence" value="ECO:0007669"/>
    <property type="project" value="UniProtKB-EC"/>
</dbReference>
<keyword evidence="5 7" id="KW-0067">ATP-binding</keyword>
<dbReference type="InterPro" id="IPR015262">
    <property type="entry name" value="tRNA_Ile_lys_synt_subst-bd"/>
</dbReference>
<dbReference type="PANTHER" id="PTHR43033:SF1">
    <property type="entry name" value="TRNA(ILE)-LYSIDINE SYNTHASE-RELATED"/>
    <property type="match status" value="1"/>
</dbReference>
<evidence type="ECO:0000256" key="8">
    <source>
        <dbReference type="SAM" id="MobiDB-lite"/>
    </source>
</evidence>
<evidence type="ECO:0000313" key="11">
    <source>
        <dbReference type="EMBL" id="TSE18484.1"/>
    </source>
</evidence>
<comment type="caution">
    <text evidence="11">The sequence shown here is derived from an EMBL/GenBank/DDBJ whole genome shotgun (WGS) entry which is preliminary data.</text>
</comment>
<evidence type="ECO:0000256" key="5">
    <source>
        <dbReference type="ARBA" id="ARBA00022840"/>
    </source>
</evidence>
<evidence type="ECO:0000256" key="6">
    <source>
        <dbReference type="ARBA" id="ARBA00048539"/>
    </source>
</evidence>
<comment type="catalytic activity">
    <reaction evidence="6 7">
        <text>cytidine(34) in tRNA(Ile2) + L-lysine + ATP = lysidine(34) in tRNA(Ile2) + AMP + diphosphate + H(+)</text>
        <dbReference type="Rhea" id="RHEA:43744"/>
        <dbReference type="Rhea" id="RHEA-COMP:10625"/>
        <dbReference type="Rhea" id="RHEA-COMP:10670"/>
        <dbReference type="ChEBI" id="CHEBI:15378"/>
        <dbReference type="ChEBI" id="CHEBI:30616"/>
        <dbReference type="ChEBI" id="CHEBI:32551"/>
        <dbReference type="ChEBI" id="CHEBI:33019"/>
        <dbReference type="ChEBI" id="CHEBI:82748"/>
        <dbReference type="ChEBI" id="CHEBI:83665"/>
        <dbReference type="ChEBI" id="CHEBI:456215"/>
        <dbReference type="EC" id="6.3.4.19"/>
    </reaction>
</comment>
<sequence>MPGCGPSDASPTPRPPAPEAARAALAAWARRHADLDRAEAPLLVAFSGGADSTALLLAASERWGARVRALHVHHGLQQAAQAFAAHAQRVAAQWGVLLEVRRVQVGLAPRRSPEEAARQARYAALAQAARRQGAAAVLLAHHALDQIETVLLALTRGAGLPGLAAMPERAERDGVTWARPLLEADGRALRAQLAAAGVPWIDDPTNADPQRTRNRLRLQVLPALLEAFPQAPKTFARSARHAASAQGLLEALAAQDLVRLGEPPRLNALRALPPPRRLNALRLWLRQRYGAQASDAQWQALDAQIEAARTRGQRIELRLGPGRVCRAGDELIWTPLVSAATTTTAATATPTPPGSCPAGSKS</sequence>
<dbReference type="Pfam" id="PF01171">
    <property type="entry name" value="ATP_bind_3"/>
    <property type="match status" value="1"/>
</dbReference>
<keyword evidence="12" id="KW-1185">Reference proteome</keyword>
<evidence type="ECO:0000259" key="10">
    <source>
        <dbReference type="Pfam" id="PF09179"/>
    </source>
</evidence>
<feature type="region of interest" description="Disordered" evidence="8">
    <location>
        <begin position="342"/>
        <end position="362"/>
    </location>
</feature>
<feature type="binding site" evidence="7">
    <location>
        <begin position="47"/>
        <end position="52"/>
    </location>
    <ligand>
        <name>ATP</name>
        <dbReference type="ChEBI" id="CHEBI:30616"/>
    </ligand>
</feature>
<keyword evidence="2 7" id="KW-0436">Ligase</keyword>
<evidence type="ECO:0000256" key="1">
    <source>
        <dbReference type="ARBA" id="ARBA00022490"/>
    </source>
</evidence>
<evidence type="ECO:0000256" key="2">
    <source>
        <dbReference type="ARBA" id="ARBA00022598"/>
    </source>
</evidence>
<feature type="domain" description="tRNA(Ile)-lysidine synthase substrate-binding" evidence="10">
    <location>
        <begin position="266"/>
        <end position="331"/>
    </location>
</feature>
<dbReference type="SUPFAM" id="SSF52402">
    <property type="entry name" value="Adenine nucleotide alpha hydrolases-like"/>
    <property type="match status" value="1"/>
</dbReference>
<dbReference type="GO" id="GO:0006400">
    <property type="term" value="P:tRNA modification"/>
    <property type="evidence" value="ECO:0007669"/>
    <property type="project" value="UniProtKB-UniRule"/>
</dbReference>
<dbReference type="EC" id="6.3.4.19" evidence="7"/>
<dbReference type="AlphaFoldDB" id="A0A554W4I8"/>
<comment type="similarity">
    <text evidence="7">Belongs to the tRNA(Ile)-lysidine synthase family.</text>
</comment>
<dbReference type="CDD" id="cd01992">
    <property type="entry name" value="TilS_N"/>
    <property type="match status" value="1"/>
</dbReference>
<dbReference type="Gene3D" id="3.40.50.620">
    <property type="entry name" value="HUPs"/>
    <property type="match status" value="1"/>
</dbReference>
<dbReference type="Pfam" id="PF09179">
    <property type="entry name" value="TilS"/>
    <property type="match status" value="1"/>
</dbReference>
<dbReference type="GO" id="GO:0005524">
    <property type="term" value="F:ATP binding"/>
    <property type="evidence" value="ECO:0007669"/>
    <property type="project" value="UniProtKB-UniRule"/>
</dbReference>
<evidence type="ECO:0000313" key="12">
    <source>
        <dbReference type="Proteomes" id="UP000315736"/>
    </source>
</evidence>
<evidence type="ECO:0000256" key="7">
    <source>
        <dbReference type="HAMAP-Rule" id="MF_01161"/>
    </source>
</evidence>
<dbReference type="InterPro" id="IPR011063">
    <property type="entry name" value="TilS/TtcA_N"/>
</dbReference>
<dbReference type="GO" id="GO:0005737">
    <property type="term" value="C:cytoplasm"/>
    <property type="evidence" value="ECO:0007669"/>
    <property type="project" value="UniProtKB-SubCell"/>
</dbReference>
<feature type="domain" description="tRNA(Ile)-lysidine/2-thiocytidine synthase N-terminal" evidence="9">
    <location>
        <begin position="42"/>
        <end position="217"/>
    </location>
</feature>
<dbReference type="OrthoDB" id="9807403at2"/>
<keyword evidence="4 7" id="KW-0547">Nucleotide-binding</keyword>
<dbReference type="Proteomes" id="UP000315736">
    <property type="component" value="Unassembled WGS sequence"/>
</dbReference>
<name>A0A554W4I8_9BURK</name>
<accession>A0A554W4I8</accession>
<dbReference type="SUPFAM" id="SSF82829">
    <property type="entry name" value="MesJ substrate recognition domain-like"/>
    <property type="match status" value="1"/>
</dbReference>
<evidence type="ECO:0000256" key="4">
    <source>
        <dbReference type="ARBA" id="ARBA00022741"/>
    </source>
</evidence>
<organism evidence="11 12">
    <name type="scientific">Tepidimonas alkaliphilus</name>
    <dbReference type="NCBI Taxonomy" id="2588942"/>
    <lineage>
        <taxon>Bacteria</taxon>
        <taxon>Pseudomonadati</taxon>
        <taxon>Pseudomonadota</taxon>
        <taxon>Betaproteobacteria</taxon>
        <taxon>Burkholderiales</taxon>
        <taxon>Tepidimonas</taxon>
    </lineage>
</organism>
<keyword evidence="3 7" id="KW-0819">tRNA processing</keyword>
<proteinExistence type="inferred from homology"/>
<protein>
    <recommendedName>
        <fullName evidence="7">tRNA(Ile)-lysidine synthase</fullName>
        <ecNumber evidence="7">6.3.4.19</ecNumber>
    </recommendedName>
    <alternativeName>
        <fullName evidence="7">tRNA(Ile)-2-lysyl-cytidine synthase</fullName>
    </alternativeName>
    <alternativeName>
        <fullName evidence="7">tRNA(Ile)-lysidine synthetase</fullName>
    </alternativeName>
</protein>
<dbReference type="InterPro" id="IPR012795">
    <property type="entry name" value="tRNA_Ile_lys_synt_N"/>
</dbReference>
<dbReference type="Gene3D" id="1.20.59.20">
    <property type="match status" value="1"/>
</dbReference>
<dbReference type="PANTHER" id="PTHR43033">
    <property type="entry name" value="TRNA(ILE)-LYSIDINE SYNTHASE-RELATED"/>
    <property type="match status" value="1"/>
</dbReference>
<evidence type="ECO:0000256" key="3">
    <source>
        <dbReference type="ARBA" id="ARBA00022694"/>
    </source>
</evidence>
<dbReference type="EMBL" id="VJNB01000013">
    <property type="protein sequence ID" value="TSE18484.1"/>
    <property type="molecule type" value="Genomic_DNA"/>
</dbReference>
<reference evidence="11 12" key="1">
    <citation type="submission" date="2019-07" db="EMBL/GenBank/DDBJ databases">
        <title>Tepidimonas alkaliphilus YIM 72238 draft genome.</title>
        <authorList>
            <person name="Da Costa M.S."/>
            <person name="Froufe H.J.C."/>
            <person name="Egas C."/>
            <person name="Albuquerque L."/>
        </authorList>
    </citation>
    <scope>NUCLEOTIDE SEQUENCE [LARGE SCALE GENOMIC DNA]</scope>
    <source>
        <strain evidence="11 12">YIM 72238</strain>
    </source>
</reference>
<gene>
    <name evidence="7 11" type="primary">tilS</name>
    <name evidence="11" type="ORF">Talka_02126</name>
</gene>
<dbReference type="InterPro" id="IPR012094">
    <property type="entry name" value="tRNA_Ile_lys_synt"/>
</dbReference>
<dbReference type="NCBIfam" id="TIGR02432">
    <property type="entry name" value="lysidine_TilS_N"/>
    <property type="match status" value="1"/>
</dbReference>
<evidence type="ECO:0000259" key="9">
    <source>
        <dbReference type="Pfam" id="PF01171"/>
    </source>
</evidence>
<comment type="subcellular location">
    <subcellularLocation>
        <location evidence="7">Cytoplasm</location>
    </subcellularLocation>
</comment>